<organism evidence="1 2">
    <name type="scientific">Enterocloster bolteae</name>
    <dbReference type="NCBI Taxonomy" id="208479"/>
    <lineage>
        <taxon>Bacteria</taxon>
        <taxon>Bacillati</taxon>
        <taxon>Bacillota</taxon>
        <taxon>Clostridia</taxon>
        <taxon>Lachnospirales</taxon>
        <taxon>Lachnospiraceae</taxon>
        <taxon>Enterocloster</taxon>
    </lineage>
</organism>
<accession>A0A414AX27</accession>
<dbReference type="InterPro" id="IPR046733">
    <property type="entry name" value="DUF6625"/>
</dbReference>
<evidence type="ECO:0000313" key="1">
    <source>
        <dbReference type="EMBL" id="RHC56520.1"/>
    </source>
</evidence>
<protein>
    <submittedName>
        <fullName evidence="1">Uncharacterized protein</fullName>
    </submittedName>
</protein>
<dbReference type="Pfam" id="PF20330">
    <property type="entry name" value="DUF6625"/>
    <property type="match status" value="1"/>
</dbReference>
<comment type="caution">
    <text evidence="1">The sequence shown here is derived from an EMBL/GenBank/DDBJ whole genome shotgun (WGS) entry which is preliminary data.</text>
</comment>
<dbReference type="Proteomes" id="UP000283975">
    <property type="component" value="Unassembled WGS sequence"/>
</dbReference>
<dbReference type="EMBL" id="QSHZ01000008">
    <property type="protein sequence ID" value="RHC56520.1"/>
    <property type="molecule type" value="Genomic_DNA"/>
</dbReference>
<reference evidence="1 2" key="1">
    <citation type="submission" date="2018-08" db="EMBL/GenBank/DDBJ databases">
        <title>A genome reference for cultivated species of the human gut microbiota.</title>
        <authorList>
            <person name="Zou Y."/>
            <person name="Xue W."/>
            <person name="Luo G."/>
        </authorList>
    </citation>
    <scope>NUCLEOTIDE SEQUENCE [LARGE SCALE GENOMIC DNA]</scope>
    <source>
        <strain evidence="1 2">AM35-14</strain>
    </source>
</reference>
<proteinExistence type="predicted"/>
<evidence type="ECO:0000313" key="2">
    <source>
        <dbReference type="Proteomes" id="UP000283975"/>
    </source>
</evidence>
<gene>
    <name evidence="1" type="ORF">DW839_09310</name>
</gene>
<sequence>MSNKAGPYKLCDFRPFYGYIFSHEINGVGGEGYEYWGHCDIDVIWGNLSKFYPDEIIRQYDRFLIWGHLTMYRNTPDNNEMFRRLDFKNVNYKIIVNSKYNWAIDEYSKYSLLRIQEKLDCYQIYRDRDAIADIAPYDGYQICDGAGYIAPSVMSPLDYVRVEPGAIYIKRSEDEAEEEKAYAHFQKRDFDILPLNDDGQYYVLSNTICTDKDYKGRVTIKKSNRKWEIKRAQCGKILEIIFQGTGRTDDKDIKDRTDRKRYTWPMHTKRNIRSRS</sequence>
<name>A0A414AX27_9FIRM</name>
<dbReference type="AlphaFoldDB" id="A0A414AX27"/>